<feature type="domain" description="Protein kinase" evidence="1">
    <location>
        <begin position="245"/>
        <end position="523"/>
    </location>
</feature>
<dbReference type="SUPFAM" id="SSF56112">
    <property type="entry name" value="Protein kinase-like (PK-like)"/>
    <property type="match status" value="1"/>
</dbReference>
<dbReference type="PANTHER" id="PTHR44329">
    <property type="entry name" value="SERINE/THREONINE-PROTEIN KINASE TNNI3K-RELATED"/>
    <property type="match status" value="1"/>
</dbReference>
<sequence>MKGRDAIENSTDFVSGAVSMANSAASIGGTSGTTRQVLGVVGSVGDAIKPFVPLIATVTIVISECIKIYEDAQYNKKICNSLMDRVETADWAIRTLKRRKQENESKFRDSEYYKAFLRFVDVMKKIRSFIKDVSQIQGFKKYVKATAIKDKFHHLIKEFEAVMSDLSFTMAIANDEQRRLDQESLNEDIAQMNKFLKEIQGGIIEQNDTINTVLQEVIIMKNKVDQLKDQRRPDLPISETLKATTIEPKDIMDPLVGKKTDCRGKKEPFIYKKSYKAMEVACIPRAIPEDDSPQANKIQAQLAILGKLRDSPNILKFYGLSHLDNQMVMVVEWAELGSLREVYNTYDIAWPSKVQIALDICRGITFLHTCSILHHDIRCANIMMTLRLEPKITGFEYARLTTSATTSMTELTDVVHWLAPEKLKLAKDQPYNTKCEIFSFGMLLWELAFEKIPYENWNMERIKEWVLSGKRERLVFGRDKPEIEELQQEYKQIIVAAWQDDSQIRASLQFLFMELNKLAQKYYDPRSNSPALKPDKTIDLDGTLYKNDPVSVSDQGGEDLPEFEDDFSLDSIPEIPTLDDGISAHKKKETTKAWDIFCEHTNLGSTKAKYWKGYYLWEGYAGQKDRKQASTLFKEAADDGLADAQLRYAFSLVGNQGSKFDRKVFIEYLTKAAENQNSTAQFNLGDLYLNGKLGVPQNVELGKKYLRLAALTNQPKAIEILQKLGMNIYNDNKVPVPNEKNQNN</sequence>
<dbReference type="Gene3D" id="1.25.40.10">
    <property type="entry name" value="Tetratricopeptide repeat domain"/>
    <property type="match status" value="1"/>
</dbReference>
<dbReference type="Gene3D" id="1.20.930.20">
    <property type="entry name" value="Adaptor protein Cbl, N-terminal domain"/>
    <property type="match status" value="1"/>
</dbReference>
<dbReference type="SMART" id="SM00671">
    <property type="entry name" value="SEL1"/>
    <property type="match status" value="3"/>
</dbReference>
<dbReference type="PROSITE" id="PS00109">
    <property type="entry name" value="PROTEIN_KINASE_TYR"/>
    <property type="match status" value="1"/>
</dbReference>
<dbReference type="HOGENOM" id="CLU_000288_102_3_1"/>
<dbReference type="GO" id="GO:0004674">
    <property type="term" value="F:protein serine/threonine kinase activity"/>
    <property type="evidence" value="ECO:0007669"/>
    <property type="project" value="TreeGrafter"/>
</dbReference>
<dbReference type="CDD" id="cd21037">
    <property type="entry name" value="MLKL_NTD"/>
    <property type="match status" value="1"/>
</dbReference>
<dbReference type="Pfam" id="PF07714">
    <property type="entry name" value="PK_Tyr_Ser-Thr"/>
    <property type="match status" value="1"/>
</dbReference>
<dbReference type="InterPro" id="IPR008266">
    <property type="entry name" value="Tyr_kinase_AS"/>
</dbReference>
<evidence type="ECO:0000313" key="3">
    <source>
        <dbReference type="Proteomes" id="UP000022910"/>
    </source>
</evidence>
<dbReference type="PROSITE" id="PS50011">
    <property type="entry name" value="PROTEIN_KINASE_DOM"/>
    <property type="match status" value="1"/>
</dbReference>
<dbReference type="OrthoDB" id="4062651at2759"/>
<evidence type="ECO:0000313" key="2">
    <source>
        <dbReference type="EMBL" id="EXX63904.1"/>
    </source>
</evidence>
<protein>
    <submittedName>
        <fullName evidence="2">Kic1p</fullName>
    </submittedName>
</protein>
<dbReference type="Proteomes" id="UP000022910">
    <property type="component" value="Unassembled WGS sequence"/>
</dbReference>
<dbReference type="EMBL" id="JEMT01023734">
    <property type="protein sequence ID" value="EXX63904.1"/>
    <property type="molecule type" value="Genomic_DNA"/>
</dbReference>
<accession>A0A015K8T8</accession>
<dbReference type="InterPro" id="IPR036537">
    <property type="entry name" value="Adaptor_Cbl_N_dom_sf"/>
</dbReference>
<proteinExistence type="predicted"/>
<dbReference type="InterPro" id="IPR011009">
    <property type="entry name" value="Kinase-like_dom_sf"/>
</dbReference>
<dbReference type="GO" id="GO:0005524">
    <property type="term" value="F:ATP binding"/>
    <property type="evidence" value="ECO:0007669"/>
    <property type="project" value="InterPro"/>
</dbReference>
<evidence type="ECO:0000259" key="1">
    <source>
        <dbReference type="PROSITE" id="PS50011"/>
    </source>
</evidence>
<name>A0A015K8T8_RHIIW</name>
<dbReference type="InterPro" id="IPR001245">
    <property type="entry name" value="Ser-Thr/Tyr_kinase_cat_dom"/>
</dbReference>
<dbReference type="InterPro" id="IPR051681">
    <property type="entry name" value="Ser/Thr_Kinases-Pseudokinases"/>
</dbReference>
<organism evidence="2 3">
    <name type="scientific">Rhizophagus irregularis (strain DAOM 197198w)</name>
    <name type="common">Glomus intraradices</name>
    <dbReference type="NCBI Taxonomy" id="1432141"/>
    <lineage>
        <taxon>Eukaryota</taxon>
        <taxon>Fungi</taxon>
        <taxon>Fungi incertae sedis</taxon>
        <taxon>Mucoromycota</taxon>
        <taxon>Glomeromycotina</taxon>
        <taxon>Glomeromycetes</taxon>
        <taxon>Glomerales</taxon>
        <taxon>Glomeraceae</taxon>
        <taxon>Rhizophagus</taxon>
    </lineage>
</organism>
<dbReference type="SMR" id="A0A015K8T8"/>
<dbReference type="AlphaFoldDB" id="A0A015K8T8"/>
<dbReference type="GO" id="GO:0007166">
    <property type="term" value="P:cell surface receptor signaling pathway"/>
    <property type="evidence" value="ECO:0007669"/>
    <property type="project" value="InterPro"/>
</dbReference>
<gene>
    <name evidence="2" type="ORF">RirG_147920</name>
</gene>
<dbReference type="InterPro" id="IPR054000">
    <property type="entry name" value="MLKL_N"/>
</dbReference>
<dbReference type="InterPro" id="IPR000719">
    <property type="entry name" value="Prot_kinase_dom"/>
</dbReference>
<comment type="caution">
    <text evidence="2">The sequence shown here is derived from an EMBL/GenBank/DDBJ whole genome shotgun (WGS) entry which is preliminary data.</text>
</comment>
<reference evidence="2 3" key="1">
    <citation type="submission" date="2014-02" db="EMBL/GenBank/DDBJ databases">
        <title>Single nucleus genome sequencing reveals high similarity among nuclei of an endomycorrhizal fungus.</title>
        <authorList>
            <person name="Lin K."/>
            <person name="Geurts R."/>
            <person name="Zhang Z."/>
            <person name="Limpens E."/>
            <person name="Saunders D.G."/>
            <person name="Mu D."/>
            <person name="Pang E."/>
            <person name="Cao H."/>
            <person name="Cha H."/>
            <person name="Lin T."/>
            <person name="Zhou Q."/>
            <person name="Shang Y."/>
            <person name="Li Y."/>
            <person name="Ivanov S."/>
            <person name="Sharma T."/>
            <person name="Velzen R.V."/>
            <person name="Ruijter N.D."/>
            <person name="Aanen D.K."/>
            <person name="Win J."/>
            <person name="Kamoun S."/>
            <person name="Bisseling T."/>
            <person name="Huang S."/>
        </authorList>
    </citation>
    <scope>NUCLEOTIDE SEQUENCE [LARGE SCALE GENOMIC DNA]</scope>
    <source>
        <strain evidence="3">DAOM197198w</strain>
    </source>
</reference>
<dbReference type="InterPro" id="IPR006597">
    <property type="entry name" value="Sel1-like"/>
</dbReference>
<dbReference type="Gene3D" id="1.10.510.10">
    <property type="entry name" value="Transferase(Phosphotransferase) domain 1"/>
    <property type="match status" value="1"/>
</dbReference>
<dbReference type="Pfam" id="PF08238">
    <property type="entry name" value="Sel1"/>
    <property type="match status" value="2"/>
</dbReference>
<dbReference type="InterPro" id="IPR059179">
    <property type="entry name" value="MLKL-like_MCAfunc"/>
</dbReference>
<dbReference type="Pfam" id="PF22215">
    <property type="entry name" value="MLKL_N"/>
    <property type="match status" value="1"/>
</dbReference>
<dbReference type="InterPro" id="IPR011990">
    <property type="entry name" value="TPR-like_helical_dom_sf"/>
</dbReference>
<dbReference type="SUPFAM" id="SSF81901">
    <property type="entry name" value="HCP-like"/>
    <property type="match status" value="1"/>
</dbReference>
<keyword evidence="3" id="KW-1185">Reference proteome</keyword>